<evidence type="ECO:0000256" key="11">
    <source>
        <dbReference type="HAMAP-Rule" id="MF_01487"/>
    </source>
</evidence>
<comment type="catalytic activity">
    <reaction evidence="11">
        <text>ATP + H2O = ADP + phosphate + H(+)</text>
        <dbReference type="Rhea" id="RHEA:13065"/>
        <dbReference type="ChEBI" id="CHEBI:15377"/>
        <dbReference type="ChEBI" id="CHEBI:15378"/>
        <dbReference type="ChEBI" id="CHEBI:30616"/>
        <dbReference type="ChEBI" id="CHEBI:43474"/>
        <dbReference type="ChEBI" id="CHEBI:456216"/>
        <dbReference type="EC" id="5.6.2.3"/>
    </reaction>
</comment>
<evidence type="ECO:0000256" key="5">
    <source>
        <dbReference type="ARBA" id="ARBA00022806"/>
    </source>
</evidence>
<keyword evidence="2 11" id="KW-0547">Nucleotide-binding</keyword>
<evidence type="ECO:0000256" key="2">
    <source>
        <dbReference type="ARBA" id="ARBA00022741"/>
    </source>
</evidence>
<keyword evidence="5 11" id="KW-0347">Helicase</keyword>
<feature type="domain" description="RecBCD enzyme subunit RecD N-terminal" evidence="13">
    <location>
        <begin position="28"/>
        <end position="119"/>
    </location>
</feature>
<comment type="similarity">
    <text evidence="11">Belongs to the RecD family.</text>
</comment>
<evidence type="ECO:0000256" key="10">
    <source>
        <dbReference type="ARBA" id="ARBA00023235"/>
    </source>
</evidence>
<evidence type="ECO:0000313" key="14">
    <source>
        <dbReference type="EMBL" id="MDP9825822.1"/>
    </source>
</evidence>
<dbReference type="CDD" id="cd17933">
    <property type="entry name" value="DEXSc_RecD-like"/>
    <property type="match status" value="1"/>
</dbReference>
<dbReference type="InterPro" id="IPR027417">
    <property type="entry name" value="P-loop_NTPase"/>
</dbReference>
<dbReference type="PANTHER" id="PTHR43788">
    <property type="entry name" value="DNA2/NAM7 HELICASE FAMILY MEMBER"/>
    <property type="match status" value="1"/>
</dbReference>
<keyword evidence="10 11" id="KW-0413">Isomerase</keyword>
<evidence type="ECO:0000256" key="8">
    <source>
        <dbReference type="ARBA" id="ARBA00023125"/>
    </source>
</evidence>
<dbReference type="InterPro" id="IPR049550">
    <property type="entry name" value="RecD_N"/>
</dbReference>
<comment type="miscellaneous">
    <text evidence="11">In the RecBCD complex, RecB has a slow 3'-5' helicase, an exonuclease activity and loads RecA onto ssDNA, RecD has a fast 5'-3' helicase activity, while RecC stimulates the ATPase and processivity of the RecB helicase and contributes to recognition of the Chi site.</text>
</comment>
<evidence type="ECO:0000256" key="9">
    <source>
        <dbReference type="ARBA" id="ARBA00023204"/>
    </source>
</evidence>
<keyword evidence="4 11" id="KW-0378">Hydrolase</keyword>
<protein>
    <recommendedName>
        <fullName evidence="11">RecBCD enzyme subunit RecD</fullName>
        <ecNumber evidence="11">5.6.2.3</ecNumber>
    </recommendedName>
    <alternativeName>
        <fullName evidence="11">DNA 5'-3' helicase subunit RecD</fullName>
    </alternativeName>
    <alternativeName>
        <fullName evidence="11">Exonuclease V subunit RecD</fullName>
        <shortName evidence="11">ExoV subunit RecD</shortName>
    </alternativeName>
    <alternativeName>
        <fullName evidence="11">Helicase/nuclease RecBCD subunit RecD</fullName>
    </alternativeName>
</protein>
<dbReference type="NCBIfam" id="TIGR01447">
    <property type="entry name" value="recD"/>
    <property type="match status" value="1"/>
</dbReference>
<comment type="subunit">
    <text evidence="11">Heterotrimer of RecB, RecC and RecD. All subunits contribute to DNA-binding.</text>
</comment>
<keyword evidence="9 11" id="KW-0234">DNA repair</keyword>
<evidence type="ECO:0000256" key="4">
    <source>
        <dbReference type="ARBA" id="ARBA00022801"/>
    </source>
</evidence>
<dbReference type="Pfam" id="PF21185">
    <property type="entry name" value="RecD_N"/>
    <property type="match status" value="1"/>
</dbReference>
<evidence type="ECO:0000256" key="3">
    <source>
        <dbReference type="ARBA" id="ARBA00022763"/>
    </source>
</evidence>
<dbReference type="InterPro" id="IPR050534">
    <property type="entry name" value="Coronavir_polyprotein_1ab"/>
</dbReference>
<keyword evidence="15" id="KW-1185">Reference proteome</keyword>
<dbReference type="EC" id="5.6.2.3" evidence="11"/>
<evidence type="ECO:0000259" key="13">
    <source>
        <dbReference type="Pfam" id="PF21185"/>
    </source>
</evidence>
<name>A0ABT9NZG8_9ACTN</name>
<dbReference type="Proteomes" id="UP001235712">
    <property type="component" value="Unassembled WGS sequence"/>
</dbReference>
<keyword evidence="8 11" id="KW-0238">DNA-binding</keyword>
<dbReference type="Gene3D" id="3.40.50.300">
    <property type="entry name" value="P-loop containing nucleotide triphosphate hydrolases"/>
    <property type="match status" value="3"/>
</dbReference>
<accession>A0ABT9NZG8</accession>
<dbReference type="InterPro" id="IPR041851">
    <property type="entry name" value="RecD_N_sf"/>
</dbReference>
<evidence type="ECO:0000259" key="12">
    <source>
        <dbReference type="Pfam" id="PF13538"/>
    </source>
</evidence>
<sequence length="633" mass="67623">MKAPETDEAGHPHRVAATATGLLADFNQAGILTAADVHVARRLGVLGSEPDETVLLAVALVVRSVRHGSVVLDLSTAAATISPDDEEEELDETLPLVQLAWPDITDWVTRCAASPLVSGPIRMTGSQLWLSRYWEQEQAVAAELLLRAASRPDDLDEPVLAAGLQRLFSEKQYADQQLAAAVCALSRVGVLAGGPGTGKTTTVSRLLALLREQHPEYRIALAAPTGKAAARLHEAVRSSTADLPAVDAARLGSDLTATTLHRLLGWRPDARSRFRHDRNNRLPYEVVIVDESSMVSLTLMARLLEALRPSTRLILIGDPDQLASVEAGAVLGDLVDRNQLGRRTTDFAEALGRVLPSVSPGEPAKDTPTARFRNGVSTLLATRRFAAGGDIAALAAAIRDGEADRAVQVLRSMSGAVEFVELADDDRAGPEQLEPVRTEVRNSATQVMAAALAGDRVGALAGLEQHRLLCSHRRGPRGVQLWSDLAAGWIFEDHPVVPRSDGRYAGEPLLVTTNDYESGLYNGDTGVVVAQSDDSLIAVFGRGGDPIPVPLARLGAVRPLYAMTVHRSQGSQFDRVSVLLPAAASSLCTRETLYTAVTRAREHVRVIGSEEALRAAIVKPAARATGLRERLTG</sequence>
<dbReference type="InterPro" id="IPR006344">
    <property type="entry name" value="RecD"/>
</dbReference>
<feature type="binding site" evidence="11">
    <location>
        <begin position="193"/>
        <end position="200"/>
    </location>
    <ligand>
        <name>ATP</name>
        <dbReference type="ChEBI" id="CHEBI:30616"/>
    </ligand>
</feature>
<dbReference type="Gene3D" id="1.10.10.1020">
    <property type="entry name" value="RecBCD complex, subunit RecD, N-terminal domain"/>
    <property type="match status" value="1"/>
</dbReference>
<keyword evidence="3 11" id="KW-0227">DNA damage</keyword>
<proteinExistence type="inferred from homology"/>
<keyword evidence="1 11" id="KW-0540">Nuclease</keyword>
<evidence type="ECO:0000256" key="6">
    <source>
        <dbReference type="ARBA" id="ARBA00022839"/>
    </source>
</evidence>
<reference evidence="14 15" key="1">
    <citation type="submission" date="2023-07" db="EMBL/GenBank/DDBJ databases">
        <title>Sequencing the genomes of 1000 actinobacteria strains.</title>
        <authorList>
            <person name="Klenk H.-P."/>
        </authorList>
    </citation>
    <scope>NUCLEOTIDE SEQUENCE [LARGE SCALE GENOMIC DNA]</scope>
    <source>
        <strain evidence="14 15">DSM 44388</strain>
    </source>
</reference>
<dbReference type="PANTHER" id="PTHR43788:SF6">
    <property type="entry name" value="DNA HELICASE B"/>
    <property type="match status" value="1"/>
</dbReference>
<dbReference type="InterPro" id="IPR027785">
    <property type="entry name" value="UvrD-like_helicase_C"/>
</dbReference>
<evidence type="ECO:0000313" key="15">
    <source>
        <dbReference type="Proteomes" id="UP001235712"/>
    </source>
</evidence>
<dbReference type="CDD" id="cd18809">
    <property type="entry name" value="SF1_C_RecD"/>
    <property type="match status" value="1"/>
</dbReference>
<dbReference type="Pfam" id="PF13245">
    <property type="entry name" value="AAA_19"/>
    <property type="match status" value="1"/>
</dbReference>
<keyword evidence="6 11" id="KW-0269">Exonuclease</keyword>
<dbReference type="GO" id="GO:0008854">
    <property type="term" value="F:exodeoxyribonuclease V activity"/>
    <property type="evidence" value="ECO:0007669"/>
    <property type="project" value="UniProtKB-EC"/>
</dbReference>
<gene>
    <name evidence="11" type="primary">recD</name>
    <name evidence="14" type="ORF">J2S57_001571</name>
</gene>
<feature type="domain" description="UvrD-like helicase C-terminal" evidence="12">
    <location>
        <begin position="560"/>
        <end position="607"/>
    </location>
</feature>
<organism evidence="14 15">
    <name type="scientific">Kineosporia succinea</name>
    <dbReference type="NCBI Taxonomy" id="84632"/>
    <lineage>
        <taxon>Bacteria</taxon>
        <taxon>Bacillati</taxon>
        <taxon>Actinomycetota</taxon>
        <taxon>Actinomycetes</taxon>
        <taxon>Kineosporiales</taxon>
        <taxon>Kineosporiaceae</taxon>
        <taxon>Kineosporia</taxon>
    </lineage>
</organism>
<evidence type="ECO:0000256" key="1">
    <source>
        <dbReference type="ARBA" id="ARBA00022722"/>
    </source>
</evidence>
<evidence type="ECO:0000256" key="7">
    <source>
        <dbReference type="ARBA" id="ARBA00022840"/>
    </source>
</evidence>
<comment type="caution">
    <text evidence="14">The sequence shown here is derived from an EMBL/GenBank/DDBJ whole genome shotgun (WGS) entry which is preliminary data.</text>
</comment>
<dbReference type="SUPFAM" id="SSF52540">
    <property type="entry name" value="P-loop containing nucleoside triphosphate hydrolases"/>
    <property type="match status" value="2"/>
</dbReference>
<dbReference type="EMBL" id="JAUSQZ010000001">
    <property type="protein sequence ID" value="MDP9825822.1"/>
    <property type="molecule type" value="Genomic_DNA"/>
</dbReference>
<dbReference type="Pfam" id="PF13538">
    <property type="entry name" value="UvrD_C_2"/>
    <property type="match status" value="1"/>
</dbReference>
<dbReference type="RefSeq" id="WP_307239991.1">
    <property type="nucleotide sequence ID" value="NZ_JAUSQZ010000001.1"/>
</dbReference>
<comment type="function">
    <text evidence="11">A helicase/nuclease that prepares dsDNA breaks (DSB) for recombinational DNA repair. Binds to DSBs and unwinds DNA via a highly rapid and processive ATP-dependent bidirectional helicase activity. Unwinds dsDNA until it encounters a Chi (crossover hotspot instigator) sequence from the 3' direction. Cuts ssDNA a few nucleotides 3' to the Chi site. The properties and activities of the enzyme are changed at Chi. The Chi-altered holoenzyme produces a long 3'-ssDNA overhang and facilitates RecA-binding to the ssDNA for homologous DNA recombination and repair. Holoenzyme degrades any linearized DNA that is unable to undergo homologous recombination. In the holoenzyme this subunit has ssDNA-dependent ATPase and 5'-3' helicase activity. When added to pre-assembled RecBC greatly stimulates nuclease activity and augments holoenzyme processivity. Negatively regulates the RecA-loading ability of RecBCD.</text>
</comment>
<keyword evidence="7 11" id="KW-0067">ATP-binding</keyword>
<dbReference type="HAMAP" id="MF_01487">
    <property type="entry name" value="RecD"/>
    <property type="match status" value="1"/>
</dbReference>